<keyword evidence="2" id="KW-0378">Hydrolase</keyword>
<keyword evidence="4" id="KW-0843">Virulence</keyword>
<gene>
    <name evidence="7" type="ORF">ACHAWU_008999</name>
</gene>
<dbReference type="GO" id="GO:0006508">
    <property type="term" value="P:proteolysis"/>
    <property type="evidence" value="ECO:0007669"/>
    <property type="project" value="UniProtKB-KW"/>
</dbReference>
<evidence type="ECO:0000313" key="8">
    <source>
        <dbReference type="Proteomes" id="UP001530293"/>
    </source>
</evidence>
<dbReference type="PROSITE" id="PS00135">
    <property type="entry name" value="TRYPSIN_SER"/>
    <property type="match status" value="1"/>
</dbReference>
<dbReference type="Proteomes" id="UP001530293">
    <property type="component" value="Unassembled WGS sequence"/>
</dbReference>
<sequence>MGWGDTDAARSIQNMPDELMIVELEVISNADCEKAESGTDSYNGYISDDMLCTEHEGQDACQGDSGGPLIIPGYDPESDVQVGVVSWGIGCAFLPGVFSRVSTNYGWIQQTVCGSSKDPPVNLCGDATDLDQVQVQ</sequence>
<dbReference type="InterPro" id="IPR001254">
    <property type="entry name" value="Trypsin_dom"/>
</dbReference>
<proteinExistence type="predicted"/>
<keyword evidence="5" id="KW-1015">Disulfide bond</keyword>
<dbReference type="PANTHER" id="PTHR24276">
    <property type="entry name" value="POLYSERASE-RELATED"/>
    <property type="match status" value="1"/>
</dbReference>
<protein>
    <recommendedName>
        <fullName evidence="6">Peptidase S1 domain-containing protein</fullName>
    </recommendedName>
</protein>
<dbReference type="InterPro" id="IPR009003">
    <property type="entry name" value="Peptidase_S1_PA"/>
</dbReference>
<evidence type="ECO:0000259" key="6">
    <source>
        <dbReference type="PROSITE" id="PS50240"/>
    </source>
</evidence>
<dbReference type="GO" id="GO:0008236">
    <property type="term" value="F:serine-type peptidase activity"/>
    <property type="evidence" value="ECO:0007669"/>
    <property type="project" value="UniProtKB-KW"/>
</dbReference>
<keyword evidence="8" id="KW-1185">Reference proteome</keyword>
<organism evidence="7 8">
    <name type="scientific">Discostella pseudostelligera</name>
    <dbReference type="NCBI Taxonomy" id="259834"/>
    <lineage>
        <taxon>Eukaryota</taxon>
        <taxon>Sar</taxon>
        <taxon>Stramenopiles</taxon>
        <taxon>Ochrophyta</taxon>
        <taxon>Bacillariophyta</taxon>
        <taxon>Coscinodiscophyceae</taxon>
        <taxon>Thalassiosirophycidae</taxon>
        <taxon>Stephanodiscales</taxon>
        <taxon>Stephanodiscaceae</taxon>
        <taxon>Discostella</taxon>
    </lineage>
</organism>
<dbReference type="Pfam" id="PF00089">
    <property type="entry name" value="Trypsin"/>
    <property type="match status" value="1"/>
</dbReference>
<evidence type="ECO:0000256" key="1">
    <source>
        <dbReference type="ARBA" id="ARBA00022670"/>
    </source>
</evidence>
<reference evidence="7 8" key="1">
    <citation type="submission" date="2024-10" db="EMBL/GenBank/DDBJ databases">
        <title>Updated reference genomes for cyclostephanoid diatoms.</title>
        <authorList>
            <person name="Roberts W.R."/>
            <person name="Alverson A.J."/>
        </authorList>
    </citation>
    <scope>NUCLEOTIDE SEQUENCE [LARGE SCALE GENOMIC DNA]</scope>
    <source>
        <strain evidence="7 8">AJA232-27</strain>
    </source>
</reference>
<evidence type="ECO:0000256" key="4">
    <source>
        <dbReference type="ARBA" id="ARBA00023026"/>
    </source>
</evidence>
<dbReference type="InterPro" id="IPR043504">
    <property type="entry name" value="Peptidase_S1_PA_chymotrypsin"/>
</dbReference>
<dbReference type="PANTHER" id="PTHR24276:SF91">
    <property type="entry name" value="AT26814P-RELATED"/>
    <property type="match status" value="1"/>
</dbReference>
<evidence type="ECO:0000256" key="5">
    <source>
        <dbReference type="ARBA" id="ARBA00023157"/>
    </source>
</evidence>
<evidence type="ECO:0000313" key="7">
    <source>
        <dbReference type="EMBL" id="KAL3763296.1"/>
    </source>
</evidence>
<evidence type="ECO:0000256" key="3">
    <source>
        <dbReference type="ARBA" id="ARBA00022825"/>
    </source>
</evidence>
<dbReference type="SUPFAM" id="SSF50494">
    <property type="entry name" value="Trypsin-like serine proteases"/>
    <property type="match status" value="1"/>
</dbReference>
<dbReference type="InterPro" id="IPR050430">
    <property type="entry name" value="Peptidase_S1"/>
</dbReference>
<dbReference type="Gene3D" id="2.40.10.10">
    <property type="entry name" value="Trypsin-like serine proteases"/>
    <property type="match status" value="1"/>
</dbReference>
<dbReference type="EMBL" id="JALLBG020000124">
    <property type="protein sequence ID" value="KAL3763296.1"/>
    <property type="molecule type" value="Genomic_DNA"/>
</dbReference>
<evidence type="ECO:0000256" key="2">
    <source>
        <dbReference type="ARBA" id="ARBA00022801"/>
    </source>
</evidence>
<accession>A0ABD3MMV3</accession>
<feature type="domain" description="Peptidase S1" evidence="6">
    <location>
        <begin position="1"/>
        <end position="113"/>
    </location>
</feature>
<dbReference type="PROSITE" id="PS50240">
    <property type="entry name" value="TRYPSIN_DOM"/>
    <property type="match status" value="1"/>
</dbReference>
<name>A0ABD3MMV3_9STRA</name>
<keyword evidence="3" id="KW-0720">Serine protease</keyword>
<keyword evidence="1" id="KW-0645">Protease</keyword>
<dbReference type="AlphaFoldDB" id="A0ABD3MMV3"/>
<comment type="caution">
    <text evidence="7">The sequence shown here is derived from an EMBL/GenBank/DDBJ whole genome shotgun (WGS) entry which is preliminary data.</text>
</comment>
<dbReference type="FunFam" id="2.40.10.10:FF:000036">
    <property type="entry name" value="Trypsin beta"/>
    <property type="match status" value="1"/>
</dbReference>
<dbReference type="InterPro" id="IPR033116">
    <property type="entry name" value="TRYPSIN_SER"/>
</dbReference>